<protein>
    <submittedName>
        <fullName evidence="1">Uncharacterized protein</fullName>
    </submittedName>
</protein>
<dbReference type="Proteomes" id="UP000639338">
    <property type="component" value="Unassembled WGS sequence"/>
</dbReference>
<evidence type="ECO:0000313" key="2">
    <source>
        <dbReference type="Proteomes" id="UP000639338"/>
    </source>
</evidence>
<organism evidence="1 2">
    <name type="scientific">Aphidius gifuensis</name>
    <name type="common">Parasitoid wasp</name>
    <dbReference type="NCBI Taxonomy" id="684658"/>
    <lineage>
        <taxon>Eukaryota</taxon>
        <taxon>Metazoa</taxon>
        <taxon>Ecdysozoa</taxon>
        <taxon>Arthropoda</taxon>
        <taxon>Hexapoda</taxon>
        <taxon>Insecta</taxon>
        <taxon>Pterygota</taxon>
        <taxon>Neoptera</taxon>
        <taxon>Endopterygota</taxon>
        <taxon>Hymenoptera</taxon>
        <taxon>Apocrita</taxon>
        <taxon>Ichneumonoidea</taxon>
        <taxon>Braconidae</taxon>
        <taxon>Aphidiinae</taxon>
        <taxon>Aphidius</taxon>
    </lineage>
</organism>
<dbReference type="Gene3D" id="3.30.710.10">
    <property type="entry name" value="Potassium Channel Kv1.1, Chain A"/>
    <property type="match status" value="1"/>
</dbReference>
<reference evidence="1 2" key="1">
    <citation type="submission" date="2020-08" db="EMBL/GenBank/DDBJ databases">
        <title>Aphidius gifuensis genome sequencing and assembly.</title>
        <authorList>
            <person name="Du Z."/>
        </authorList>
    </citation>
    <scope>NUCLEOTIDE SEQUENCE [LARGE SCALE GENOMIC DNA]</scope>
    <source>
        <strain evidence="1">YNYX2018</strain>
        <tissue evidence="1">Adults</tissue>
    </source>
</reference>
<dbReference type="SUPFAM" id="SSF49599">
    <property type="entry name" value="TRAF domain-like"/>
    <property type="match status" value="1"/>
</dbReference>
<dbReference type="OrthoDB" id="10249567at2759"/>
<gene>
    <name evidence="1" type="ORF">HCN44_005284</name>
</gene>
<evidence type="ECO:0000313" key="1">
    <source>
        <dbReference type="EMBL" id="KAF7997007.1"/>
    </source>
</evidence>
<keyword evidence="2" id="KW-1185">Reference proteome</keyword>
<dbReference type="SUPFAM" id="SSF54695">
    <property type="entry name" value="POZ domain"/>
    <property type="match status" value="1"/>
</dbReference>
<proteinExistence type="predicted"/>
<comment type="caution">
    <text evidence="1">The sequence shown here is derived from an EMBL/GenBank/DDBJ whole genome shotgun (WGS) entry which is preliminary data.</text>
</comment>
<accession>A0A835CV18</accession>
<dbReference type="EMBL" id="JACMRX010000001">
    <property type="protein sequence ID" value="KAF7997007.1"/>
    <property type="molecule type" value="Genomic_DNA"/>
</dbReference>
<sequence>MSTLTKQSTEICPGPNNRVDTYLWKIKNFYSICSKNTDRTIKPSSFGPKLSDGLWGISFSCYLNTTTFKLDHFINKKEGSLQTSFDITVINKNSSKNIQTTEKNINLCKMEDKSSYFCSVLDINLLEIVRLSPSSWLTDDVLTILIKLVTVHESLPTKNNHQLISGLLSCLQNEKFSDIVLEVDGKELKAHKMILMSTITKQSTEICPGPNHTIDKYLWKIDNFTQYTRGEIMSPVFGPKPSDALCAIAFSCYLNTTTFTLFRDTNNKECSLQTSFEIAIININSSKNIQTTEKNIYLCNMVDESSYNVCSKIDINLFEVVKLDPTSWLPNDVLTISIKVVRVLKSLPTKINHPSISGLSSYLENERFNEFKDLELRNANLAIEVFRKLIPQK</sequence>
<dbReference type="AlphaFoldDB" id="A0A835CV18"/>
<dbReference type="InterPro" id="IPR011333">
    <property type="entry name" value="SKP1/BTB/POZ_sf"/>
</dbReference>
<name>A0A835CV18_APHGI</name>